<dbReference type="PROSITE" id="PS50181">
    <property type="entry name" value="FBOX"/>
    <property type="match status" value="1"/>
</dbReference>
<feature type="domain" description="F-box" evidence="1">
    <location>
        <begin position="29"/>
        <end position="75"/>
    </location>
</feature>
<protein>
    <recommendedName>
        <fullName evidence="1">F-box domain-containing protein</fullName>
    </recommendedName>
</protein>
<reference evidence="2 3" key="1">
    <citation type="submission" date="2024-01" db="EMBL/GenBank/DDBJ databases">
        <title>Genome assemblies of Stephania.</title>
        <authorList>
            <person name="Yang L."/>
        </authorList>
    </citation>
    <scope>NUCLEOTIDE SEQUENCE [LARGE SCALE GENOMIC DNA]</scope>
    <source>
        <strain evidence="2">QJT</strain>
        <tissue evidence="2">Leaf</tissue>
    </source>
</reference>
<dbReference type="Pfam" id="PF12937">
    <property type="entry name" value="F-box-like"/>
    <property type="match status" value="1"/>
</dbReference>
<organism evidence="2 3">
    <name type="scientific">Stephania japonica</name>
    <dbReference type="NCBI Taxonomy" id="461633"/>
    <lineage>
        <taxon>Eukaryota</taxon>
        <taxon>Viridiplantae</taxon>
        <taxon>Streptophyta</taxon>
        <taxon>Embryophyta</taxon>
        <taxon>Tracheophyta</taxon>
        <taxon>Spermatophyta</taxon>
        <taxon>Magnoliopsida</taxon>
        <taxon>Ranunculales</taxon>
        <taxon>Menispermaceae</taxon>
        <taxon>Menispermoideae</taxon>
        <taxon>Cissampelideae</taxon>
        <taxon>Stephania</taxon>
    </lineage>
</organism>
<comment type="caution">
    <text evidence="2">The sequence shown here is derived from an EMBL/GenBank/DDBJ whole genome shotgun (WGS) entry which is preliminary data.</text>
</comment>
<accession>A0AAP0EJL6</accession>
<name>A0AAP0EJL6_9MAGN</name>
<keyword evidence="3" id="KW-1185">Reference proteome</keyword>
<evidence type="ECO:0000313" key="2">
    <source>
        <dbReference type="EMBL" id="KAK9090638.1"/>
    </source>
</evidence>
<dbReference type="Gene3D" id="1.20.1280.50">
    <property type="match status" value="1"/>
</dbReference>
<sequence>MRERREDGEESTNETLIEEIDESNQISLQHSVLTLPTELVSRIFSQLDCVDLIHCSLVCKSLRLVLDAYLEWRMAFYLGDTGDLNISKKKCDTGENSILEL</sequence>
<dbReference type="SUPFAM" id="SSF81383">
    <property type="entry name" value="F-box domain"/>
    <property type="match status" value="1"/>
</dbReference>
<evidence type="ECO:0000313" key="3">
    <source>
        <dbReference type="Proteomes" id="UP001417504"/>
    </source>
</evidence>
<gene>
    <name evidence="2" type="ORF">Sjap_023815</name>
</gene>
<evidence type="ECO:0000259" key="1">
    <source>
        <dbReference type="PROSITE" id="PS50181"/>
    </source>
</evidence>
<dbReference type="InterPro" id="IPR001810">
    <property type="entry name" value="F-box_dom"/>
</dbReference>
<dbReference type="AlphaFoldDB" id="A0AAP0EJL6"/>
<dbReference type="SMART" id="SM00256">
    <property type="entry name" value="FBOX"/>
    <property type="match status" value="1"/>
</dbReference>
<proteinExistence type="predicted"/>
<dbReference type="InterPro" id="IPR036047">
    <property type="entry name" value="F-box-like_dom_sf"/>
</dbReference>
<dbReference type="Proteomes" id="UP001417504">
    <property type="component" value="Unassembled WGS sequence"/>
</dbReference>
<dbReference type="EMBL" id="JBBNAE010000010">
    <property type="protein sequence ID" value="KAK9090638.1"/>
    <property type="molecule type" value="Genomic_DNA"/>
</dbReference>
<dbReference type="CDD" id="cd09917">
    <property type="entry name" value="F-box_SF"/>
    <property type="match status" value="1"/>
</dbReference>